<protein>
    <submittedName>
        <fullName evidence="1">Uncharacterized protein</fullName>
    </submittedName>
</protein>
<evidence type="ECO:0000313" key="1">
    <source>
        <dbReference type="EMBL" id="KAF2026450.1"/>
    </source>
</evidence>
<comment type="caution">
    <text evidence="1">The sequence shown here is derived from an EMBL/GenBank/DDBJ whole genome shotgun (WGS) entry which is preliminary data.</text>
</comment>
<sequence>REDYEDLIGCYAVGTTLHDRGFRDAVASKIVVMLQTPGAHQSQLIRLLTPDAIGELIAQYGTKSPLFLLLAAAYARFANDHQISTLAFSTLHGDFKNHVMKELATLRGKHHTDGAGASDFATNGCRFHSHGIYDLCPLRK</sequence>
<name>A0A9P4H3I9_9PLEO</name>
<feature type="non-terminal residue" evidence="1">
    <location>
        <position position="1"/>
    </location>
</feature>
<dbReference type="EMBL" id="ML978243">
    <property type="protein sequence ID" value="KAF2026450.1"/>
    <property type="molecule type" value="Genomic_DNA"/>
</dbReference>
<reference evidence="1" key="1">
    <citation type="journal article" date="2020" name="Stud. Mycol.">
        <title>101 Dothideomycetes genomes: a test case for predicting lifestyles and emergence of pathogens.</title>
        <authorList>
            <person name="Haridas S."/>
            <person name="Albert R."/>
            <person name="Binder M."/>
            <person name="Bloem J."/>
            <person name="Labutti K."/>
            <person name="Salamov A."/>
            <person name="Andreopoulos B."/>
            <person name="Baker S."/>
            <person name="Barry K."/>
            <person name="Bills G."/>
            <person name="Bluhm B."/>
            <person name="Cannon C."/>
            <person name="Castanera R."/>
            <person name="Culley D."/>
            <person name="Daum C."/>
            <person name="Ezra D."/>
            <person name="Gonzalez J."/>
            <person name="Henrissat B."/>
            <person name="Kuo A."/>
            <person name="Liang C."/>
            <person name="Lipzen A."/>
            <person name="Lutzoni F."/>
            <person name="Magnuson J."/>
            <person name="Mondo S."/>
            <person name="Nolan M."/>
            <person name="Ohm R."/>
            <person name="Pangilinan J."/>
            <person name="Park H.-J."/>
            <person name="Ramirez L."/>
            <person name="Alfaro M."/>
            <person name="Sun H."/>
            <person name="Tritt A."/>
            <person name="Yoshinaga Y."/>
            <person name="Zwiers L.-H."/>
            <person name="Turgeon B."/>
            <person name="Goodwin S."/>
            <person name="Spatafora J."/>
            <person name="Crous P."/>
            <person name="Grigoriev I."/>
        </authorList>
    </citation>
    <scope>NUCLEOTIDE SEQUENCE</scope>
    <source>
        <strain evidence="1">CBS 110217</strain>
    </source>
</reference>
<organism evidence="1 2">
    <name type="scientific">Setomelanomma holmii</name>
    <dbReference type="NCBI Taxonomy" id="210430"/>
    <lineage>
        <taxon>Eukaryota</taxon>
        <taxon>Fungi</taxon>
        <taxon>Dikarya</taxon>
        <taxon>Ascomycota</taxon>
        <taxon>Pezizomycotina</taxon>
        <taxon>Dothideomycetes</taxon>
        <taxon>Pleosporomycetidae</taxon>
        <taxon>Pleosporales</taxon>
        <taxon>Pleosporineae</taxon>
        <taxon>Phaeosphaeriaceae</taxon>
        <taxon>Setomelanomma</taxon>
    </lineage>
</organism>
<feature type="non-terminal residue" evidence="1">
    <location>
        <position position="140"/>
    </location>
</feature>
<dbReference type="AlphaFoldDB" id="A0A9P4H3I9"/>
<gene>
    <name evidence="1" type="ORF">EK21DRAFT_39353</name>
</gene>
<dbReference type="OrthoDB" id="3738089at2759"/>
<proteinExistence type="predicted"/>
<dbReference type="Proteomes" id="UP000799777">
    <property type="component" value="Unassembled WGS sequence"/>
</dbReference>
<keyword evidence="2" id="KW-1185">Reference proteome</keyword>
<evidence type="ECO:0000313" key="2">
    <source>
        <dbReference type="Proteomes" id="UP000799777"/>
    </source>
</evidence>
<accession>A0A9P4H3I9</accession>